<protein>
    <recommendedName>
        <fullName evidence="3">ABC transporter domain-containing protein</fullName>
    </recommendedName>
</protein>
<feature type="domain" description="ABC transporter" evidence="3">
    <location>
        <begin position="5"/>
        <end position="227"/>
    </location>
</feature>
<dbReference type="GO" id="GO:0005524">
    <property type="term" value="F:ATP binding"/>
    <property type="evidence" value="ECO:0007669"/>
    <property type="project" value="UniProtKB-KW"/>
</dbReference>
<dbReference type="Proteomes" id="UP000178622">
    <property type="component" value="Unassembled WGS sequence"/>
</dbReference>
<evidence type="ECO:0000256" key="1">
    <source>
        <dbReference type="ARBA" id="ARBA00022741"/>
    </source>
</evidence>
<evidence type="ECO:0000313" key="5">
    <source>
        <dbReference type="Proteomes" id="UP000178622"/>
    </source>
</evidence>
<dbReference type="SUPFAM" id="SSF52540">
    <property type="entry name" value="P-loop containing nucleoside triphosphate hydrolases"/>
    <property type="match status" value="1"/>
</dbReference>
<dbReference type="Pfam" id="PF00005">
    <property type="entry name" value="ABC_tran"/>
    <property type="match status" value="1"/>
</dbReference>
<keyword evidence="2" id="KW-0067">ATP-binding</keyword>
<comment type="caution">
    <text evidence="4">The sequence shown here is derived from an EMBL/GenBank/DDBJ whole genome shotgun (WGS) entry which is preliminary data.</text>
</comment>
<dbReference type="Gene3D" id="3.40.50.300">
    <property type="entry name" value="P-loop containing nucleotide triphosphate hydrolases"/>
    <property type="match status" value="1"/>
</dbReference>
<evidence type="ECO:0000259" key="3">
    <source>
        <dbReference type="PROSITE" id="PS50893"/>
    </source>
</evidence>
<organism evidence="4 5">
    <name type="scientific">Floricoccus tropicus</name>
    <dbReference type="NCBI Taxonomy" id="1859473"/>
    <lineage>
        <taxon>Bacteria</taxon>
        <taxon>Bacillati</taxon>
        <taxon>Bacillota</taxon>
        <taxon>Bacilli</taxon>
        <taxon>Lactobacillales</taxon>
        <taxon>Streptococcaceae</taxon>
        <taxon>Floricoccus</taxon>
    </lineage>
</organism>
<evidence type="ECO:0000313" key="4">
    <source>
        <dbReference type="EMBL" id="OFI50495.1"/>
    </source>
</evidence>
<dbReference type="EMBL" id="MKIR01000001">
    <property type="protein sequence ID" value="OFI50495.1"/>
    <property type="molecule type" value="Genomic_DNA"/>
</dbReference>
<dbReference type="InterPro" id="IPR027417">
    <property type="entry name" value="P-loop_NTPase"/>
</dbReference>
<dbReference type="OrthoDB" id="9804819at2"/>
<dbReference type="STRING" id="1859473.BG261_01040"/>
<name>A0A1E8GQI7_9LACT</name>
<proteinExistence type="predicted"/>
<dbReference type="PANTHER" id="PTHR43158:SF1">
    <property type="entry name" value="ABC TRANSPORTER, ATP-BINDING PROTEIN"/>
    <property type="match status" value="1"/>
</dbReference>
<sequence>MTEILKINDLTFKRDRKTILRDVNLCLDSGKIVGLMGENASGKTTLISLIANCLPINSGEIFLHGEKRNQLTNKYVSYISDLDGFSKSMKIKDLMKFYKKWYENYDEKKAEELRQFLKLDLNLKISQMSKGTKEKAIIMFTMAKKVNLYLLDEPLSGIDIFARESIIKALMSWFNEESTVIISSHHIEEIFPILDEIVVIDRQTVVGHENTEDLLESGMTANDYFKEVYYEKGGNIDA</sequence>
<accession>A0A1E8GQI7</accession>
<dbReference type="GO" id="GO:0016887">
    <property type="term" value="F:ATP hydrolysis activity"/>
    <property type="evidence" value="ECO:0007669"/>
    <property type="project" value="InterPro"/>
</dbReference>
<gene>
    <name evidence="4" type="ORF">BG261_01040</name>
</gene>
<dbReference type="RefSeq" id="WP_070791336.1">
    <property type="nucleotide sequence ID" value="NZ_MKIR01000001.1"/>
</dbReference>
<keyword evidence="5" id="KW-1185">Reference proteome</keyword>
<dbReference type="SMART" id="SM00382">
    <property type="entry name" value="AAA"/>
    <property type="match status" value="1"/>
</dbReference>
<keyword evidence="1" id="KW-0547">Nucleotide-binding</keyword>
<dbReference type="InterPro" id="IPR003439">
    <property type="entry name" value="ABC_transporter-like_ATP-bd"/>
</dbReference>
<dbReference type="PROSITE" id="PS50893">
    <property type="entry name" value="ABC_TRANSPORTER_2"/>
    <property type="match status" value="1"/>
</dbReference>
<reference evidence="5" key="1">
    <citation type="submission" date="2016-09" db="EMBL/GenBank/DDBJ databases">
        <title>Draft genome sequence of a novel species of the family Streptococcaceae isolated from flowers.</title>
        <authorList>
            <person name="Chuah L.-O."/>
            <person name="Yap K.-P."/>
            <person name="Thong K.L."/>
            <person name="Liong M.T."/>
            <person name="Ahmad R."/>
            <person name="Rusul G."/>
        </authorList>
    </citation>
    <scope>NUCLEOTIDE SEQUENCE [LARGE SCALE GENOMIC DNA]</scope>
    <source>
        <strain evidence="5">DF1</strain>
    </source>
</reference>
<evidence type="ECO:0000256" key="2">
    <source>
        <dbReference type="ARBA" id="ARBA00022840"/>
    </source>
</evidence>
<dbReference type="InterPro" id="IPR003593">
    <property type="entry name" value="AAA+_ATPase"/>
</dbReference>
<dbReference type="PANTHER" id="PTHR43158">
    <property type="entry name" value="SKFA PEPTIDE EXPORT ATP-BINDING PROTEIN SKFE"/>
    <property type="match status" value="1"/>
</dbReference>
<dbReference type="AlphaFoldDB" id="A0A1E8GQI7"/>